<evidence type="ECO:0000256" key="1">
    <source>
        <dbReference type="ARBA" id="ARBA00005651"/>
    </source>
</evidence>
<reference evidence="2" key="1">
    <citation type="submission" date="2019-02" db="EMBL/GenBank/DDBJ databases">
        <authorList>
            <person name="Gruber-Vodicka R. H."/>
            <person name="Seah K. B. B."/>
        </authorList>
    </citation>
    <scope>NUCLEOTIDE SEQUENCE</scope>
    <source>
        <strain evidence="2">BECK_DK47</strain>
    </source>
</reference>
<evidence type="ECO:0000313" key="2">
    <source>
        <dbReference type="EMBL" id="VFJ60419.1"/>
    </source>
</evidence>
<organism evidence="2">
    <name type="scientific">Candidatus Kentrum sp. DK</name>
    <dbReference type="NCBI Taxonomy" id="2126562"/>
    <lineage>
        <taxon>Bacteria</taxon>
        <taxon>Pseudomonadati</taxon>
        <taxon>Pseudomonadota</taxon>
        <taxon>Gammaproteobacteria</taxon>
        <taxon>Candidatus Kentrum</taxon>
    </lineage>
</organism>
<dbReference type="AlphaFoldDB" id="A0A450T1N4"/>
<protein>
    <submittedName>
        <fullName evidence="2">Uncharacterized protein</fullName>
    </submittedName>
</protein>
<dbReference type="PANTHER" id="PTHR37525:SF1">
    <property type="entry name" value="UPF0175 PROTEIN SSL1255"/>
    <property type="match status" value="1"/>
</dbReference>
<proteinExistence type="inferred from homology"/>
<comment type="similarity">
    <text evidence="1">Belongs to the UPF0175 family.</text>
</comment>
<name>A0A450T1N4_9GAMM</name>
<dbReference type="PANTHER" id="PTHR37525">
    <property type="entry name" value="UPF0175 PROTEIN SSL1255"/>
    <property type="match status" value="1"/>
</dbReference>
<sequence>MTQLAIDLPENILSVLRLSPVDLIPEMRIAAAVQWYAERRISQESAAELAGLSRIQFIDELRRRKAPAIQIDPSELDAEIGDDLSGLRKEAFVGMWKDRPDMADSTAWVRNLRQQEWG</sequence>
<dbReference type="EMBL" id="CAADEX010000092">
    <property type="protein sequence ID" value="VFJ60419.1"/>
    <property type="molecule type" value="Genomic_DNA"/>
</dbReference>
<dbReference type="InterPro" id="IPR052264">
    <property type="entry name" value="UPF0175_domain"/>
</dbReference>
<dbReference type="Pfam" id="PF03683">
    <property type="entry name" value="UPF0175"/>
    <property type="match status" value="1"/>
</dbReference>
<gene>
    <name evidence="2" type="ORF">BECKDK2373B_GA0170837_109210</name>
</gene>
<accession>A0A450T1N4</accession>
<dbReference type="InterPro" id="IPR005368">
    <property type="entry name" value="UPF0175"/>
</dbReference>